<dbReference type="InterPro" id="IPR050904">
    <property type="entry name" value="Adhesion/Biosynth-related"/>
</dbReference>
<dbReference type="PANTHER" id="PTHR10900">
    <property type="entry name" value="PERIOSTIN-RELATED"/>
    <property type="match status" value="1"/>
</dbReference>
<comment type="caution">
    <text evidence="3">The sequence shown here is derived from an EMBL/GenBank/DDBJ whole genome shotgun (WGS) entry which is preliminary data.</text>
</comment>
<feature type="signal peptide" evidence="1">
    <location>
        <begin position="1"/>
        <end position="21"/>
    </location>
</feature>
<dbReference type="SUPFAM" id="SSF82153">
    <property type="entry name" value="FAS1 domain"/>
    <property type="match status" value="1"/>
</dbReference>
<dbReference type="Gene3D" id="2.30.180.10">
    <property type="entry name" value="FAS1 domain"/>
    <property type="match status" value="1"/>
</dbReference>
<dbReference type="SMART" id="SM00554">
    <property type="entry name" value="FAS1"/>
    <property type="match status" value="1"/>
</dbReference>
<evidence type="ECO:0000256" key="1">
    <source>
        <dbReference type="SAM" id="SignalP"/>
    </source>
</evidence>
<reference evidence="3" key="1">
    <citation type="journal article" date="2020" name="mSystems">
        <title>Genome- and Community-Level Interaction Insights into Carbon Utilization and Element Cycling Functions of Hydrothermarchaeota in Hydrothermal Sediment.</title>
        <authorList>
            <person name="Zhou Z."/>
            <person name="Liu Y."/>
            <person name="Xu W."/>
            <person name="Pan J."/>
            <person name="Luo Z.H."/>
            <person name="Li M."/>
        </authorList>
    </citation>
    <scope>NUCLEOTIDE SEQUENCE [LARGE SCALE GENOMIC DNA]</scope>
    <source>
        <strain evidence="3">HyVt-345</strain>
    </source>
</reference>
<evidence type="ECO:0000313" key="3">
    <source>
        <dbReference type="EMBL" id="HEA22702.1"/>
    </source>
</evidence>
<protein>
    <submittedName>
        <fullName evidence="3">Fasciclin domain-containing protein</fullName>
    </submittedName>
</protein>
<feature type="chain" id="PRO_5032589644" evidence="1">
    <location>
        <begin position="22"/>
        <end position="187"/>
    </location>
</feature>
<dbReference type="Pfam" id="PF02469">
    <property type="entry name" value="Fasciclin"/>
    <property type="match status" value="1"/>
</dbReference>
<sequence>MKILDKFCWFLLILIVSEVSAQQHAISSIKESSSLKVQKSIRTSTASSGKNQVFFAMLEGTDFADLLDLPGPFTVFAPSDLAFQNVLGSSITELLHPDNKEELKAFIGYHIVAGNLSASNILKALSRGKGTTTFTTLQGDIITATMNGLDIVLSDSYGSKASIVVADSNQRNGVIHEIDGIIRPGKM</sequence>
<feature type="domain" description="FAS1" evidence="2">
    <location>
        <begin position="38"/>
        <end position="182"/>
    </location>
</feature>
<dbReference type="EMBL" id="DRGL01000064">
    <property type="protein sequence ID" value="HEA22702.1"/>
    <property type="molecule type" value="Genomic_DNA"/>
</dbReference>
<dbReference type="PROSITE" id="PS50213">
    <property type="entry name" value="FAS1"/>
    <property type="match status" value="1"/>
</dbReference>
<gene>
    <name evidence="3" type="ORF">ENH87_17550</name>
</gene>
<evidence type="ECO:0000259" key="2">
    <source>
        <dbReference type="PROSITE" id="PS50213"/>
    </source>
</evidence>
<keyword evidence="1" id="KW-0732">Signal</keyword>
<organism evidence="3">
    <name type="scientific">Pricia antarctica</name>
    <dbReference type="NCBI Taxonomy" id="641691"/>
    <lineage>
        <taxon>Bacteria</taxon>
        <taxon>Pseudomonadati</taxon>
        <taxon>Bacteroidota</taxon>
        <taxon>Flavobacteriia</taxon>
        <taxon>Flavobacteriales</taxon>
        <taxon>Flavobacteriaceae</taxon>
        <taxon>Pricia</taxon>
    </lineage>
</organism>
<dbReference type="InterPro" id="IPR036378">
    <property type="entry name" value="FAS1_dom_sf"/>
</dbReference>
<accession>A0A831QU74</accession>
<dbReference type="Proteomes" id="UP000886191">
    <property type="component" value="Unassembled WGS sequence"/>
</dbReference>
<dbReference type="AlphaFoldDB" id="A0A831QU74"/>
<dbReference type="InterPro" id="IPR000782">
    <property type="entry name" value="FAS1_domain"/>
</dbReference>
<name>A0A831QU74_9FLAO</name>
<proteinExistence type="predicted"/>